<feature type="transmembrane region" description="Helical" evidence="2">
    <location>
        <begin position="12"/>
        <end position="39"/>
    </location>
</feature>
<dbReference type="PANTHER" id="PTHR35335">
    <property type="entry name" value="UPF0716 PROTEIN FXSA"/>
    <property type="match status" value="1"/>
</dbReference>
<reference evidence="4" key="1">
    <citation type="journal article" date="2019" name="Int. J. Syst. Evol. Microbiol.">
        <title>The Global Catalogue of Microorganisms (GCM) 10K type strain sequencing project: providing services to taxonomists for standard genome sequencing and annotation.</title>
        <authorList>
            <consortium name="The Broad Institute Genomics Platform"/>
            <consortium name="The Broad Institute Genome Sequencing Center for Infectious Disease"/>
            <person name="Wu L."/>
            <person name="Ma J."/>
        </authorList>
    </citation>
    <scope>NUCLEOTIDE SEQUENCE [LARGE SCALE GENOMIC DNA]</scope>
    <source>
        <strain evidence="4">CGMCC 1.15731</strain>
    </source>
</reference>
<feature type="compositionally biased region" description="Basic and acidic residues" evidence="1">
    <location>
        <begin position="143"/>
        <end position="160"/>
    </location>
</feature>
<dbReference type="NCBIfam" id="NF008528">
    <property type="entry name" value="PRK11463.1-2"/>
    <property type="match status" value="1"/>
</dbReference>
<feature type="region of interest" description="Disordered" evidence="1">
    <location>
        <begin position="137"/>
        <end position="160"/>
    </location>
</feature>
<organism evidence="3 4">
    <name type="scientific">Daeguia caeni</name>
    <dbReference type="NCBI Taxonomy" id="439612"/>
    <lineage>
        <taxon>Bacteria</taxon>
        <taxon>Pseudomonadati</taxon>
        <taxon>Pseudomonadota</taxon>
        <taxon>Alphaproteobacteria</taxon>
        <taxon>Hyphomicrobiales</taxon>
        <taxon>Brucellaceae</taxon>
        <taxon>Daeguia</taxon>
    </lineage>
</organism>
<dbReference type="Pfam" id="PF04186">
    <property type="entry name" value="FxsA"/>
    <property type="match status" value="1"/>
</dbReference>
<feature type="transmembrane region" description="Helical" evidence="2">
    <location>
        <begin position="68"/>
        <end position="96"/>
    </location>
</feature>
<keyword evidence="2" id="KW-0812">Transmembrane</keyword>
<evidence type="ECO:0000256" key="1">
    <source>
        <dbReference type="SAM" id="MobiDB-lite"/>
    </source>
</evidence>
<gene>
    <name evidence="3" type="ORF">ACFO1V_04365</name>
</gene>
<keyword evidence="2" id="KW-1133">Transmembrane helix</keyword>
<proteinExistence type="predicted"/>
<evidence type="ECO:0000313" key="4">
    <source>
        <dbReference type="Proteomes" id="UP001596042"/>
    </source>
</evidence>
<evidence type="ECO:0000313" key="3">
    <source>
        <dbReference type="EMBL" id="MFC4624462.1"/>
    </source>
</evidence>
<keyword evidence="4" id="KW-1185">Reference proteome</keyword>
<dbReference type="PANTHER" id="PTHR35335:SF1">
    <property type="entry name" value="UPF0716 PROTEIN FXSA"/>
    <property type="match status" value="1"/>
</dbReference>
<sequence>MLALPFIEIAGFIIVGSHIGVLATLSLVILSSMLGFFLLRVQGLGLLRNIQAEAAAGRSPDRQLIHGAMMALAAILLIIPGFFTSIVGLFLFIPFVRDLIWEKFVRGRIIVAGTTSYSQDYGQYRHGQEQIRDQVIDLDPEDYSSRPNDDSPWKRGPMDQ</sequence>
<comment type="caution">
    <text evidence="3">The sequence shown here is derived from an EMBL/GenBank/DDBJ whole genome shotgun (WGS) entry which is preliminary data.</text>
</comment>
<protein>
    <submittedName>
        <fullName evidence="3">FxsA family protein</fullName>
    </submittedName>
</protein>
<dbReference type="EMBL" id="JBHSEL010000042">
    <property type="protein sequence ID" value="MFC4624462.1"/>
    <property type="molecule type" value="Genomic_DNA"/>
</dbReference>
<accession>A0ABV9H438</accession>
<dbReference type="RefSeq" id="WP_374832233.1">
    <property type="nucleotide sequence ID" value="NZ_JBHEEZ010000013.1"/>
</dbReference>
<dbReference type="InterPro" id="IPR007313">
    <property type="entry name" value="FxsA"/>
</dbReference>
<dbReference type="Proteomes" id="UP001596042">
    <property type="component" value="Unassembled WGS sequence"/>
</dbReference>
<evidence type="ECO:0000256" key="2">
    <source>
        <dbReference type="SAM" id="Phobius"/>
    </source>
</evidence>
<name>A0ABV9H438_9HYPH</name>
<keyword evidence="2" id="KW-0472">Membrane</keyword>